<proteinExistence type="predicted"/>
<gene>
    <name evidence="2" type="ORF">MERR_LOCUS351</name>
</gene>
<dbReference type="EMBL" id="CACVBM020000022">
    <property type="protein sequence ID" value="CAA7013117.1"/>
    <property type="molecule type" value="Genomic_DNA"/>
</dbReference>
<sequence length="182" mass="20130">MATAILSSRNPFHNRFDHETLIHRKPNSRPNRRSDAAKTAPHRRKSNPKASQSTKLVASPAANTNLVMGQFKLLKRGEALSAFQNKENISCVDRRVDKKKKRPVSRIKDVDLIISTPTRIGPEPKIVQEQVGAFKGSKIVAGKYAGTGCSVSPPPSSVPIPRFLGEEQPHCLILQGRLERKP</sequence>
<keyword evidence="3" id="KW-1185">Reference proteome</keyword>
<evidence type="ECO:0000313" key="3">
    <source>
        <dbReference type="Proteomes" id="UP000467841"/>
    </source>
</evidence>
<dbReference type="AlphaFoldDB" id="A0A6D2HEM3"/>
<dbReference type="InterPro" id="IPR028322">
    <property type="entry name" value="PNRC-like_rgn"/>
</dbReference>
<evidence type="ECO:0000313" key="2">
    <source>
        <dbReference type="EMBL" id="CAA7013117.1"/>
    </source>
</evidence>
<dbReference type="PANTHER" id="PTHR33670">
    <property type="entry name" value="SPLICING FACTOR, PROLINE- AND GLUTAMINE-RICH-LIKE"/>
    <property type="match status" value="1"/>
</dbReference>
<dbReference type="Pfam" id="PF15365">
    <property type="entry name" value="PNRC"/>
    <property type="match status" value="1"/>
</dbReference>
<comment type="caution">
    <text evidence="2">The sequence shown here is derived from an EMBL/GenBank/DDBJ whole genome shotgun (WGS) entry which is preliminary data.</text>
</comment>
<organism evidence="2 3">
    <name type="scientific">Microthlaspi erraticum</name>
    <dbReference type="NCBI Taxonomy" id="1685480"/>
    <lineage>
        <taxon>Eukaryota</taxon>
        <taxon>Viridiplantae</taxon>
        <taxon>Streptophyta</taxon>
        <taxon>Embryophyta</taxon>
        <taxon>Tracheophyta</taxon>
        <taxon>Spermatophyta</taxon>
        <taxon>Magnoliopsida</taxon>
        <taxon>eudicotyledons</taxon>
        <taxon>Gunneridae</taxon>
        <taxon>Pentapetalae</taxon>
        <taxon>rosids</taxon>
        <taxon>malvids</taxon>
        <taxon>Brassicales</taxon>
        <taxon>Brassicaceae</taxon>
        <taxon>Coluteocarpeae</taxon>
        <taxon>Microthlaspi</taxon>
    </lineage>
</organism>
<dbReference type="PANTHER" id="PTHR33670:SF15">
    <property type="entry name" value="OS02G0797600 PROTEIN"/>
    <property type="match status" value="1"/>
</dbReference>
<accession>A0A6D2HEM3</accession>
<dbReference type="OrthoDB" id="1935097at2759"/>
<name>A0A6D2HEM3_9BRAS</name>
<dbReference type="GO" id="GO:0016071">
    <property type="term" value="P:mRNA metabolic process"/>
    <property type="evidence" value="ECO:0007669"/>
    <property type="project" value="UniProtKB-ARBA"/>
</dbReference>
<evidence type="ECO:0000256" key="1">
    <source>
        <dbReference type="SAM" id="MobiDB-lite"/>
    </source>
</evidence>
<feature type="region of interest" description="Disordered" evidence="1">
    <location>
        <begin position="16"/>
        <end position="58"/>
    </location>
</feature>
<dbReference type="Proteomes" id="UP000467841">
    <property type="component" value="Unassembled WGS sequence"/>
</dbReference>
<protein>
    <submittedName>
        <fullName evidence="2">Uncharacterized protein</fullName>
    </submittedName>
</protein>
<reference evidence="2" key="1">
    <citation type="submission" date="2020-01" db="EMBL/GenBank/DDBJ databases">
        <authorList>
            <person name="Mishra B."/>
        </authorList>
    </citation>
    <scope>NUCLEOTIDE SEQUENCE [LARGE SCALE GENOMIC DNA]</scope>
</reference>
<feature type="compositionally biased region" description="Polar residues" evidence="1">
    <location>
        <begin position="48"/>
        <end position="58"/>
    </location>
</feature>